<dbReference type="CDD" id="cd02860">
    <property type="entry name" value="E_set_Pullulanase"/>
    <property type="match status" value="1"/>
</dbReference>
<dbReference type="CDD" id="cd11341">
    <property type="entry name" value="AmyAc_Pullulanase_LD-like"/>
    <property type="match status" value="1"/>
</dbReference>
<evidence type="ECO:0000259" key="3">
    <source>
        <dbReference type="PROSITE" id="PS51272"/>
    </source>
</evidence>
<dbReference type="Pfam" id="PF00395">
    <property type="entry name" value="SLH"/>
    <property type="match status" value="2"/>
</dbReference>
<keyword evidence="5" id="KW-1185">Reference proteome</keyword>
<dbReference type="InterPro" id="IPR013780">
    <property type="entry name" value="Glyco_hydro_b"/>
</dbReference>
<accession>A0ABP9WJC0</accession>
<feature type="chain" id="PRO_5045244226" evidence="2">
    <location>
        <begin position="31"/>
        <end position="2101"/>
    </location>
</feature>
<name>A0ABP9WJC0_9MICO</name>
<dbReference type="SUPFAM" id="SSF51445">
    <property type="entry name" value="(Trans)glycosidases"/>
    <property type="match status" value="2"/>
</dbReference>
<dbReference type="InterPro" id="IPR017853">
    <property type="entry name" value="GH"/>
</dbReference>
<feature type="domain" description="SLH" evidence="3">
    <location>
        <begin position="1977"/>
        <end position="2043"/>
    </location>
</feature>
<dbReference type="InterPro" id="IPR006047">
    <property type="entry name" value="GH13_cat_dom"/>
</dbReference>
<dbReference type="Pfam" id="PF02922">
    <property type="entry name" value="CBM_48"/>
    <property type="match status" value="1"/>
</dbReference>
<dbReference type="CDD" id="cd11339">
    <property type="entry name" value="AmyAc_bac_CMD_like_2"/>
    <property type="match status" value="1"/>
</dbReference>
<dbReference type="InterPro" id="IPR004193">
    <property type="entry name" value="Glyco_hydro_13_N"/>
</dbReference>
<dbReference type="Pfam" id="PF22058">
    <property type="entry name" value="X25_BaPul_like"/>
    <property type="match status" value="3"/>
</dbReference>
<dbReference type="Pfam" id="PF00128">
    <property type="entry name" value="Alpha-amylase"/>
    <property type="match status" value="1"/>
</dbReference>
<dbReference type="SUPFAM" id="SSF51011">
    <property type="entry name" value="Glycosyl hydrolase domain"/>
    <property type="match status" value="2"/>
</dbReference>
<dbReference type="InterPro" id="IPR040671">
    <property type="entry name" value="Pullulanase_N2"/>
</dbReference>
<evidence type="ECO:0000256" key="2">
    <source>
        <dbReference type="SAM" id="SignalP"/>
    </source>
</evidence>
<comment type="similarity">
    <text evidence="1">Belongs to the glycosyl hydrolase 13 family.</text>
</comment>
<dbReference type="Pfam" id="PF17967">
    <property type="entry name" value="Pullulanase_N2"/>
    <property type="match status" value="1"/>
</dbReference>
<dbReference type="InterPro" id="IPR011839">
    <property type="entry name" value="Pullul_strch"/>
</dbReference>
<dbReference type="InterPro" id="IPR013783">
    <property type="entry name" value="Ig-like_fold"/>
</dbReference>
<dbReference type="InterPro" id="IPR001119">
    <property type="entry name" value="SLH_dom"/>
</dbReference>
<dbReference type="RefSeq" id="WP_345379365.1">
    <property type="nucleotide sequence ID" value="NZ_BAABRR010000006.1"/>
</dbReference>
<dbReference type="Gene3D" id="2.60.40.10">
    <property type="entry name" value="Immunoglobulins"/>
    <property type="match status" value="4"/>
</dbReference>
<evidence type="ECO:0000313" key="5">
    <source>
        <dbReference type="Proteomes" id="UP001426770"/>
    </source>
</evidence>
<dbReference type="PROSITE" id="PS51272">
    <property type="entry name" value="SLH"/>
    <property type="match status" value="3"/>
</dbReference>
<feature type="domain" description="SLH" evidence="3">
    <location>
        <begin position="1910"/>
        <end position="1976"/>
    </location>
</feature>
<dbReference type="Pfam" id="PF11852">
    <property type="entry name" value="Pullul_strch_C"/>
    <property type="match status" value="1"/>
</dbReference>
<organism evidence="4 5">
    <name type="scientific">Demequina sediminis</name>
    <dbReference type="NCBI Taxonomy" id="1930058"/>
    <lineage>
        <taxon>Bacteria</taxon>
        <taxon>Bacillati</taxon>
        <taxon>Actinomycetota</taxon>
        <taxon>Actinomycetes</taxon>
        <taxon>Micrococcales</taxon>
        <taxon>Demequinaceae</taxon>
        <taxon>Demequina</taxon>
    </lineage>
</organism>
<dbReference type="Proteomes" id="UP001426770">
    <property type="component" value="Unassembled WGS sequence"/>
</dbReference>
<evidence type="ECO:0000256" key="1">
    <source>
        <dbReference type="ARBA" id="ARBA00008061"/>
    </source>
</evidence>
<feature type="signal peptide" evidence="2">
    <location>
        <begin position="1"/>
        <end position="30"/>
    </location>
</feature>
<dbReference type="CDD" id="cd12962">
    <property type="entry name" value="X25_BaPul_like"/>
    <property type="match status" value="3"/>
</dbReference>
<keyword evidence="2" id="KW-0732">Signal</keyword>
<comment type="caution">
    <text evidence="4">The sequence shown here is derived from an EMBL/GenBank/DDBJ whole genome shotgun (WGS) entry which is preliminary data.</text>
</comment>
<dbReference type="Gene3D" id="2.60.40.1180">
    <property type="entry name" value="Golgi alpha-mannosidase II"/>
    <property type="match status" value="2"/>
</dbReference>
<reference evidence="4 5" key="1">
    <citation type="submission" date="2024-02" db="EMBL/GenBank/DDBJ databases">
        <title>Lysinimicrobium sediminis NBRC 112286.</title>
        <authorList>
            <person name="Ichikawa N."/>
            <person name="Katano-Makiyama Y."/>
            <person name="Hidaka K."/>
        </authorList>
    </citation>
    <scope>NUCLEOTIDE SEQUENCE [LARGE SCALE GENOMIC DNA]</scope>
    <source>
        <strain evidence="4 5">NBRC 112286</strain>
    </source>
</reference>
<sequence length="2101" mass="223338">MFKPSRSTSALALLALSGALVVVTAPAASAAERSFALVGDLQSEVGCPGDWQPDCGESELLATDTPDLYAAQFDVPAGTYEYKVAVDDAWDEAYGLNGGADNIPLVLPEAATLRFVFDDAAKRVGLEVLSVRGEYTDEDDALVAAPARQPGSDEQFYFVMTDRFANGDPSNDTAAIEGDRLDHGFDPTDKGFYHGGDIAGLHDRLDYIEGLGTTAIWLTPSFKNRPVQGEGVNASAGYHGYWVTDFTQIDPHLGTNAELEALIADAHDRGIKVYFDIITNHTADVIAYEEGEYAYIEKSVEPYLDEDGEPFDPADYAGTGTFPALDAATSFPYTPVISPADADAKVPAWLNDPTLYHNRGDSTWTGESVTYGDFVGLDDIMTEHPTVVGGFVDVYQDWIDLGIDGFRIDTAKHVNFEFWEEWSTEVLDYAHANGKPDFFMFGEVYDADPVKLSPYVRDTDMNSVLDFTFQSSAVSFASGNSARGLRSLYAGDDYYTTPSTSAGALPTFLGNHDMGRVGYFLQGTDSALERTELAHELMFLGRGQPVVYYGDEQGFAGADPGNDKSARQSLFASQVDEFTDQALLTGETAGAVDRYDTDAVLYEHIAALSALREAHPALATGAQIERYAESGAGVYAFSRVDRDQRVEYLVALNNSASESTVDIPTLTAGATFETLYGGAGTVASDASGVASVTVPALGAVVLRADAQVTAPAEASPVSVVAPAPGAGVSGSVAVSADVDDSWRETSFAWRVVGADTWTPLGTSETTTPRVFHDVRGLDAGTLIEYRVVTVDAAGQRSAASTYASVGHAVAVAVEEEPEQGIESVTIAGSLNSEMGCAGDWQPACEAAMLTEGPGGVWSGTFDVAAGDYEYKAAIDGSWTINYGANAVRDGSNIAISHDGGPLTFYFDSRSNQVQSSAEGPAVTLPGSYQSEIGCPGDWAPDCLASLMADGDKDGVYEFSTADIPAGAYEVKVAHGLGWAENYGQDGAPGGANYAFSTEEGELVTFRYEIATHLLEIEVANPPLPGAGQSRAYWIDAQTLAVPADLGSGEGWQLYGSADATLEAAGSDVSGGEPVALSVVEGGLTAAQLERFRALEGYVALRVELTREDAAALLRGELAVARRDGDALTAFTGVQVAGVLDALYAEAADGVDLGAVYGDGGIDFRVWAPTARAATLLTWGPGAAGDPARHEATWDADSGVWSVAGDGSLDGAEYLWELEVFSPSSGEIELNAVTDPYSVALTLNSTRSVAVDLDDPAFRPETWEETPAPVVDRAVDQAIYELHIRDFSIGDASVPAEERGTYRAFTREGAGRAQLRELADAGITTVHLLPSFDIATIEEDRTLQQQPDCDLASMAPDSEEQQACVAAVADTDGFNWGYDPFHYTVPEGSYAVDADGGARVAEFREMVGALHEDGLQVVLDQVFNHTAQSGQGEKSVLDRVVPGYYHRLSDTGTVETSTCCQNVATENAMAGKLMVDSVVTWAADYKVDGFRFDLMGHHSRENMLDIRAALDALTLAEDGVDGSSIYLYGEGWNFGEVADNALFDQATQGQLGGTGIGTFSDRLRDAVHGGSPVDSSSTFRQGFGTGLGTDPNGDPVNGSTEEALAALAHEADLVRLGLAGNLRDLELLASDGTVRAGDELDYRGSPAGYADQPDEVVTYVDAHDNETLYDLSVLKLPVDTSMEDRVRMNTLSLATATLAQTPSFWHAGTELLRSKSLDRNSYNSGDWFNRIDWTGQESTFGSGLPPAADNEGKWSVMAPLLANGDLKPTAADIAQAEAAALDLLRVRTEVPLLRLGSAELITEKVSFPGSGPDATPGVIVMLIDDLVGADVDPDLAGALVVFNASPEATTQEIAALAGREFALTPALAEGSDDVVRSTSWDAAAGEVTVPARTVAVLVEGQDDAPAPAFADVSEDPESPLYSEHAAAIGWLAAEGISKGWDNGDGTFSFRPLSPVTRDAMAAFLYRYAGSPEWEAPEVSPFLDVTPTSTEFYAEITWLEAQGITEGWEVDGGREFRPLATITRDAMAAFMYRYADSPAWEAPAESPFLDVAPGRVFYDEITWLESQGITEGWEVDGGVEYRPLASITRDAMAAFLQRHHELG</sequence>
<evidence type="ECO:0000313" key="4">
    <source>
        <dbReference type="EMBL" id="GAA5519028.1"/>
    </source>
</evidence>
<feature type="domain" description="SLH" evidence="3">
    <location>
        <begin position="2044"/>
        <end position="2101"/>
    </location>
</feature>
<dbReference type="SMART" id="SM00642">
    <property type="entry name" value="Aamy"/>
    <property type="match status" value="1"/>
</dbReference>
<dbReference type="Gene3D" id="3.20.20.80">
    <property type="entry name" value="Glycosidases"/>
    <property type="match status" value="2"/>
</dbReference>
<protein>
    <submittedName>
        <fullName evidence="4">Glycogen debranching enzyme</fullName>
    </submittedName>
</protein>
<dbReference type="InterPro" id="IPR054409">
    <property type="entry name" value="X25_BaPul-like"/>
</dbReference>
<dbReference type="InterPro" id="IPR024561">
    <property type="entry name" value="Pullul_strch_C"/>
</dbReference>
<dbReference type="SUPFAM" id="SSF81296">
    <property type="entry name" value="E set domains"/>
    <property type="match status" value="3"/>
</dbReference>
<dbReference type="InterPro" id="IPR014756">
    <property type="entry name" value="Ig_E-set"/>
</dbReference>
<dbReference type="Gene3D" id="2.60.40.1130">
    <property type="entry name" value="Rab geranylgeranyltransferase alpha-subunit, insert domain"/>
    <property type="match status" value="1"/>
</dbReference>
<dbReference type="EMBL" id="BAABRR010000006">
    <property type="protein sequence ID" value="GAA5519028.1"/>
    <property type="molecule type" value="Genomic_DNA"/>
</dbReference>
<dbReference type="NCBIfam" id="TIGR02103">
    <property type="entry name" value="pullul_strch"/>
    <property type="match status" value="1"/>
</dbReference>
<dbReference type="PANTHER" id="PTHR43002">
    <property type="entry name" value="GLYCOGEN DEBRANCHING ENZYME"/>
    <property type="match status" value="1"/>
</dbReference>
<gene>
    <name evidence="4" type="primary">glgX_1</name>
    <name evidence="4" type="ORF">Lsed01_01466</name>
</gene>
<dbReference type="InterPro" id="IPR006048">
    <property type="entry name" value="A-amylase/branching_C"/>
</dbReference>
<dbReference type="Pfam" id="PF02806">
    <property type="entry name" value="Alpha-amylase_C"/>
    <property type="match status" value="1"/>
</dbReference>
<proteinExistence type="inferred from homology"/>